<keyword evidence="3" id="KW-1185">Reference proteome</keyword>
<dbReference type="OMA" id="KNDHFKI"/>
<keyword evidence="1" id="KW-0175">Coiled coil</keyword>
<reference evidence="2" key="1">
    <citation type="submission" date="2021-01" db="EMBL/GenBank/DDBJ databases">
        <authorList>
            <consortium name="Genoscope - CEA"/>
            <person name="William W."/>
        </authorList>
    </citation>
    <scope>NUCLEOTIDE SEQUENCE</scope>
</reference>
<dbReference type="Proteomes" id="UP000688137">
    <property type="component" value="Unassembled WGS sequence"/>
</dbReference>
<name>A0A8S1KIG6_PARPR</name>
<evidence type="ECO:0000313" key="2">
    <source>
        <dbReference type="EMBL" id="CAD8054959.1"/>
    </source>
</evidence>
<dbReference type="EMBL" id="CAJJDM010000020">
    <property type="protein sequence ID" value="CAD8054959.1"/>
    <property type="molecule type" value="Genomic_DNA"/>
</dbReference>
<protein>
    <submittedName>
        <fullName evidence="2">Uncharacterized protein</fullName>
    </submittedName>
</protein>
<evidence type="ECO:0000256" key="1">
    <source>
        <dbReference type="SAM" id="Coils"/>
    </source>
</evidence>
<feature type="coiled-coil region" evidence="1">
    <location>
        <begin position="9"/>
        <end position="155"/>
    </location>
</feature>
<proteinExistence type="predicted"/>
<comment type="caution">
    <text evidence="2">The sequence shown here is derived from an EMBL/GenBank/DDBJ whole genome shotgun (WGS) entry which is preliminary data.</text>
</comment>
<organism evidence="2 3">
    <name type="scientific">Paramecium primaurelia</name>
    <dbReference type="NCBI Taxonomy" id="5886"/>
    <lineage>
        <taxon>Eukaryota</taxon>
        <taxon>Sar</taxon>
        <taxon>Alveolata</taxon>
        <taxon>Ciliophora</taxon>
        <taxon>Intramacronucleata</taxon>
        <taxon>Oligohymenophorea</taxon>
        <taxon>Peniculida</taxon>
        <taxon>Parameciidae</taxon>
        <taxon>Paramecium</taxon>
    </lineage>
</organism>
<dbReference type="AlphaFoldDB" id="A0A8S1KIG6"/>
<sequence length="261" mass="31658">MINTINPLDEALIDKIRNLEQQIAQKDREQYIILNNLQRKNRELKNQFQQTQRQNMDTKKEVLQLQSKNDHFKIQVENYSNEIQDLKQKQQQFLNEQEFLSQEIKYLKSELKQDQLIESEILKKNEQLKRLHNTINELEKQLRLLQLNQQQNSQQLYQTQQINNTIQPCQIHQQNEEITIPVYVPIIEQTKYIEQPIKQYQVERIVETTNSNMIKPQSVCFQPVHYTTQQHWVSMQPVHSHHNHHHHHSCQSNYGYKYSYY</sequence>
<accession>A0A8S1KIG6</accession>
<gene>
    <name evidence="2" type="ORF">PPRIM_AZ9-3.1.T0220300</name>
</gene>
<evidence type="ECO:0000313" key="3">
    <source>
        <dbReference type="Proteomes" id="UP000688137"/>
    </source>
</evidence>